<comment type="caution">
    <text evidence="2">The sequence shown here is derived from an EMBL/GenBank/DDBJ whole genome shotgun (WGS) entry which is preliminary data.</text>
</comment>
<feature type="region of interest" description="Disordered" evidence="1">
    <location>
        <begin position="476"/>
        <end position="538"/>
    </location>
</feature>
<feature type="region of interest" description="Disordered" evidence="1">
    <location>
        <begin position="1"/>
        <end position="49"/>
    </location>
</feature>
<accession>A0AAD7R6L3</accession>
<sequence length="571" mass="67729">MQRKRLRAEEYKMEEQKQRKEQEKAARLEEERSLAQEQELKQKFPQDMPSKIQEIKEQRQLKEQEKAAWLAEERAEERRQKQEREFKQWNFPHDTLGKRPEDTVKPVETHAAMATTQSSRYAHNLSGLLDPAQLELIQRKRVRDEEYRHELDTQMEEQRQQREKEKAERLAQERVEERVEEQRLSRGKEFKQRNLQQDVLCNRQQRDLVAQIEEQKQQKEQEKAARLAEERAEEQMVERRQKRDFKQWKFPYDTLGKRPEDTVKPEELRAAMGTTQSSRYAHNLSGLLDPAQLELIQRKRVRDEEYRHELDMQIEEQRQQREKEKAERMAQERVEERAEEQRLSREKEFKQQNPRQDVLCKRQQQDLNVPKEPQRQRCEKDKVVCLPEEQVDKRKLSQEQDFKQPKFQQDTIAKREDRNLTQCNILGQRIPVVTRRSSNISRQLHSTDREYISPKDGVMPTLMMVVPTVPCPTACHVENRQRSPPVPVLQRKLQEQSSACTPPSEGTTEADQTNSPAPSPQSGDPVRKASSPTPMSDLFLHDDRTKQVVVSGLSQLLQGLQAIHRELEMAV</sequence>
<gene>
    <name evidence="2" type="ORF">AAFF_G00333800</name>
</gene>
<dbReference type="AlphaFoldDB" id="A0AAD7R6L3"/>
<dbReference type="EMBL" id="JAINUG010000514">
    <property type="protein sequence ID" value="KAJ8367022.1"/>
    <property type="molecule type" value="Genomic_DNA"/>
</dbReference>
<organism evidence="2 3">
    <name type="scientific">Aldrovandia affinis</name>
    <dbReference type="NCBI Taxonomy" id="143900"/>
    <lineage>
        <taxon>Eukaryota</taxon>
        <taxon>Metazoa</taxon>
        <taxon>Chordata</taxon>
        <taxon>Craniata</taxon>
        <taxon>Vertebrata</taxon>
        <taxon>Euteleostomi</taxon>
        <taxon>Actinopterygii</taxon>
        <taxon>Neopterygii</taxon>
        <taxon>Teleostei</taxon>
        <taxon>Notacanthiformes</taxon>
        <taxon>Halosauridae</taxon>
        <taxon>Aldrovandia</taxon>
    </lineage>
</organism>
<name>A0AAD7R6L3_9TELE</name>
<proteinExistence type="predicted"/>
<feature type="compositionally biased region" description="Basic and acidic residues" evidence="1">
    <location>
        <begin position="7"/>
        <end position="44"/>
    </location>
</feature>
<feature type="region of interest" description="Disordered" evidence="1">
    <location>
        <begin position="150"/>
        <end position="186"/>
    </location>
</feature>
<protein>
    <submittedName>
        <fullName evidence="2">Uncharacterized protein</fullName>
    </submittedName>
</protein>
<feature type="compositionally biased region" description="Basic and acidic residues" evidence="1">
    <location>
        <begin position="65"/>
        <end position="87"/>
    </location>
</feature>
<feature type="compositionally biased region" description="Polar residues" evidence="1">
    <location>
        <begin position="495"/>
        <end position="522"/>
    </location>
</feature>
<dbReference type="Proteomes" id="UP001221898">
    <property type="component" value="Unassembled WGS sequence"/>
</dbReference>
<evidence type="ECO:0000313" key="3">
    <source>
        <dbReference type="Proteomes" id="UP001221898"/>
    </source>
</evidence>
<feature type="region of interest" description="Disordered" evidence="1">
    <location>
        <begin position="65"/>
        <end position="102"/>
    </location>
</feature>
<evidence type="ECO:0000313" key="2">
    <source>
        <dbReference type="EMBL" id="KAJ8367022.1"/>
    </source>
</evidence>
<feature type="compositionally biased region" description="Basic and acidic residues" evidence="1">
    <location>
        <begin position="312"/>
        <end position="350"/>
    </location>
</feature>
<evidence type="ECO:0000256" key="1">
    <source>
        <dbReference type="SAM" id="MobiDB-lite"/>
    </source>
</evidence>
<reference evidence="2" key="1">
    <citation type="journal article" date="2023" name="Science">
        <title>Genome structures resolve the early diversification of teleost fishes.</title>
        <authorList>
            <person name="Parey E."/>
            <person name="Louis A."/>
            <person name="Montfort J."/>
            <person name="Bouchez O."/>
            <person name="Roques C."/>
            <person name="Iampietro C."/>
            <person name="Lluch J."/>
            <person name="Castinel A."/>
            <person name="Donnadieu C."/>
            <person name="Desvignes T."/>
            <person name="Floi Bucao C."/>
            <person name="Jouanno E."/>
            <person name="Wen M."/>
            <person name="Mejri S."/>
            <person name="Dirks R."/>
            <person name="Jansen H."/>
            <person name="Henkel C."/>
            <person name="Chen W.J."/>
            <person name="Zahm M."/>
            <person name="Cabau C."/>
            <person name="Klopp C."/>
            <person name="Thompson A.W."/>
            <person name="Robinson-Rechavi M."/>
            <person name="Braasch I."/>
            <person name="Lecointre G."/>
            <person name="Bobe J."/>
            <person name="Postlethwait J.H."/>
            <person name="Berthelot C."/>
            <person name="Roest Crollius H."/>
            <person name="Guiguen Y."/>
        </authorList>
    </citation>
    <scope>NUCLEOTIDE SEQUENCE</scope>
    <source>
        <strain evidence="2">NC1722</strain>
    </source>
</reference>
<keyword evidence="3" id="KW-1185">Reference proteome</keyword>
<feature type="region of interest" description="Disordered" evidence="1">
    <location>
        <begin position="312"/>
        <end position="374"/>
    </location>
</feature>